<reference evidence="2" key="1">
    <citation type="journal article" date="2014" name="PLoS ONE">
        <title>Transcriptome-Based Identification of ABC Transporters in the Western Tarnished Plant Bug Lygus hesperus.</title>
        <authorList>
            <person name="Hull J.J."/>
            <person name="Chaney K."/>
            <person name="Geib S.M."/>
            <person name="Fabrick J.A."/>
            <person name="Brent C.S."/>
            <person name="Walsh D."/>
            <person name="Lavine L.C."/>
        </authorList>
    </citation>
    <scope>NUCLEOTIDE SEQUENCE</scope>
</reference>
<dbReference type="EMBL" id="GBHO01041058">
    <property type="protein sequence ID" value="JAG02546.1"/>
    <property type="molecule type" value="Transcribed_RNA"/>
</dbReference>
<reference evidence="2" key="2">
    <citation type="submission" date="2014-07" db="EMBL/GenBank/DDBJ databases">
        <authorList>
            <person name="Hull J."/>
        </authorList>
    </citation>
    <scope>NUCLEOTIDE SEQUENCE</scope>
</reference>
<protein>
    <submittedName>
        <fullName evidence="2">Uncharacterized protein</fullName>
    </submittedName>
</protein>
<name>A0A0A9W288_LYGHE</name>
<sequence>MRRVPSSHPVTYSFLSGDRQLQWMGPPYESTTCFGTLLSRSHSTILPCTVVHSNRHPPLCPVFTAYRFVIPESFVPRSTSTQCHWVYMEKCCGCIALYCSHSCSSYRRFLRSRVSLLSTDAPPSPVSPPRTILYYVSNRTPSSAPPSLCALLHLLERVCYSQRSMSPLSRATNYSNPSSLKHSVCTGDGFQSVNWHLCITCAAHMLLWKIV</sequence>
<organism evidence="2">
    <name type="scientific">Lygus hesperus</name>
    <name type="common">Western plant bug</name>
    <dbReference type="NCBI Taxonomy" id="30085"/>
    <lineage>
        <taxon>Eukaryota</taxon>
        <taxon>Metazoa</taxon>
        <taxon>Ecdysozoa</taxon>
        <taxon>Arthropoda</taxon>
        <taxon>Hexapoda</taxon>
        <taxon>Insecta</taxon>
        <taxon>Pterygota</taxon>
        <taxon>Neoptera</taxon>
        <taxon>Paraneoptera</taxon>
        <taxon>Hemiptera</taxon>
        <taxon>Heteroptera</taxon>
        <taxon>Panheteroptera</taxon>
        <taxon>Cimicomorpha</taxon>
        <taxon>Miridae</taxon>
        <taxon>Mirini</taxon>
        <taxon>Lygus</taxon>
    </lineage>
</organism>
<gene>
    <name evidence="2" type="ORF">CM83_17677</name>
    <name evidence="1" type="ORF">CM83_17684</name>
</gene>
<dbReference type="EMBL" id="GBHO01041057">
    <property type="protein sequence ID" value="JAG02547.1"/>
    <property type="molecule type" value="Transcribed_RNA"/>
</dbReference>
<evidence type="ECO:0000313" key="2">
    <source>
        <dbReference type="EMBL" id="JAG02547.1"/>
    </source>
</evidence>
<proteinExistence type="predicted"/>
<accession>A0A0A9W288</accession>
<evidence type="ECO:0000313" key="1">
    <source>
        <dbReference type="EMBL" id="JAG02546.1"/>
    </source>
</evidence>
<dbReference type="AlphaFoldDB" id="A0A0A9W288"/>